<dbReference type="EMBL" id="ML213516">
    <property type="protein sequence ID" value="TFK49477.1"/>
    <property type="molecule type" value="Genomic_DNA"/>
</dbReference>
<evidence type="ECO:0000259" key="2">
    <source>
        <dbReference type="Pfam" id="PF09791"/>
    </source>
</evidence>
<evidence type="ECO:0000313" key="3">
    <source>
        <dbReference type="EMBL" id="TFK49477.1"/>
    </source>
</evidence>
<sequence>MLCTARCAHPRCSLGTVKGSARSATRHTLAPDSKAPENLRTPTSVAIEQWKRPNRGGQNLSDRYRRLERSLRGKAALSEFIEDLPGDTTVTSPPDREVHPVHRAPGTVKTFRGLVIPEEPKPPADDECCMSGCAVCVYDLYEESLQAYKASVSALRSSLKASNVPEREWPNSIRESKDSSLGSNVNTARDVTMSAFEELERMLQQKKAEA</sequence>
<feature type="region of interest" description="Disordered" evidence="1">
    <location>
        <begin position="163"/>
        <end position="186"/>
    </location>
</feature>
<accession>A0A5C3MWT4</accession>
<dbReference type="GO" id="GO:0005739">
    <property type="term" value="C:mitochondrion"/>
    <property type="evidence" value="ECO:0007669"/>
    <property type="project" value="TreeGrafter"/>
</dbReference>
<dbReference type="InterPro" id="IPR039251">
    <property type="entry name" value="OXLD1"/>
</dbReference>
<reference evidence="3 4" key="1">
    <citation type="journal article" date="2019" name="Nat. Ecol. Evol.">
        <title>Megaphylogeny resolves global patterns of mushroom evolution.</title>
        <authorList>
            <person name="Varga T."/>
            <person name="Krizsan K."/>
            <person name="Foldi C."/>
            <person name="Dima B."/>
            <person name="Sanchez-Garcia M."/>
            <person name="Sanchez-Ramirez S."/>
            <person name="Szollosi G.J."/>
            <person name="Szarkandi J.G."/>
            <person name="Papp V."/>
            <person name="Albert L."/>
            <person name="Andreopoulos W."/>
            <person name="Angelini C."/>
            <person name="Antonin V."/>
            <person name="Barry K.W."/>
            <person name="Bougher N.L."/>
            <person name="Buchanan P."/>
            <person name="Buyck B."/>
            <person name="Bense V."/>
            <person name="Catcheside P."/>
            <person name="Chovatia M."/>
            <person name="Cooper J."/>
            <person name="Damon W."/>
            <person name="Desjardin D."/>
            <person name="Finy P."/>
            <person name="Geml J."/>
            <person name="Haridas S."/>
            <person name="Hughes K."/>
            <person name="Justo A."/>
            <person name="Karasinski D."/>
            <person name="Kautmanova I."/>
            <person name="Kiss B."/>
            <person name="Kocsube S."/>
            <person name="Kotiranta H."/>
            <person name="LaButti K.M."/>
            <person name="Lechner B.E."/>
            <person name="Liimatainen K."/>
            <person name="Lipzen A."/>
            <person name="Lukacs Z."/>
            <person name="Mihaltcheva S."/>
            <person name="Morgado L.N."/>
            <person name="Niskanen T."/>
            <person name="Noordeloos M.E."/>
            <person name="Ohm R.A."/>
            <person name="Ortiz-Santana B."/>
            <person name="Ovrebo C."/>
            <person name="Racz N."/>
            <person name="Riley R."/>
            <person name="Savchenko A."/>
            <person name="Shiryaev A."/>
            <person name="Soop K."/>
            <person name="Spirin V."/>
            <person name="Szebenyi C."/>
            <person name="Tomsovsky M."/>
            <person name="Tulloss R.E."/>
            <person name="Uehling J."/>
            <person name="Grigoriev I.V."/>
            <person name="Vagvolgyi C."/>
            <person name="Papp T."/>
            <person name="Martin F.M."/>
            <person name="Miettinen O."/>
            <person name="Hibbett D.S."/>
            <person name="Nagy L.G."/>
        </authorList>
    </citation>
    <scope>NUCLEOTIDE SEQUENCE [LARGE SCALE GENOMIC DNA]</scope>
    <source>
        <strain evidence="3 4">OMC1185</strain>
    </source>
</reference>
<gene>
    <name evidence="3" type="ORF">OE88DRAFT_1633191</name>
</gene>
<dbReference type="PANTHER" id="PTHR21193:SF3">
    <property type="entry name" value="OXIDOREDUCTASE-LIKE DOMAIN-CONTAINING PROTEIN 1"/>
    <property type="match status" value="1"/>
</dbReference>
<feature type="compositionally biased region" description="Basic and acidic residues" evidence="1">
    <location>
        <begin position="165"/>
        <end position="178"/>
    </location>
</feature>
<dbReference type="AlphaFoldDB" id="A0A5C3MWT4"/>
<keyword evidence="4" id="KW-1185">Reference proteome</keyword>
<dbReference type="Pfam" id="PF09791">
    <property type="entry name" value="Oxidored-like"/>
    <property type="match status" value="1"/>
</dbReference>
<evidence type="ECO:0000256" key="1">
    <source>
        <dbReference type="SAM" id="MobiDB-lite"/>
    </source>
</evidence>
<feature type="domain" description="Oxidoreductase-like" evidence="2">
    <location>
        <begin position="110"/>
        <end position="155"/>
    </location>
</feature>
<proteinExistence type="predicted"/>
<name>A0A5C3MWT4_9AGAM</name>
<protein>
    <recommendedName>
        <fullName evidence="2">Oxidoreductase-like domain-containing protein</fullName>
    </recommendedName>
</protein>
<dbReference type="STRING" id="5364.A0A5C3MWT4"/>
<dbReference type="Proteomes" id="UP000305948">
    <property type="component" value="Unassembled WGS sequence"/>
</dbReference>
<evidence type="ECO:0000313" key="4">
    <source>
        <dbReference type="Proteomes" id="UP000305948"/>
    </source>
</evidence>
<feature type="region of interest" description="Disordered" evidence="1">
    <location>
        <begin position="20"/>
        <end position="39"/>
    </location>
</feature>
<organism evidence="3 4">
    <name type="scientific">Heliocybe sulcata</name>
    <dbReference type="NCBI Taxonomy" id="5364"/>
    <lineage>
        <taxon>Eukaryota</taxon>
        <taxon>Fungi</taxon>
        <taxon>Dikarya</taxon>
        <taxon>Basidiomycota</taxon>
        <taxon>Agaricomycotina</taxon>
        <taxon>Agaricomycetes</taxon>
        <taxon>Gloeophyllales</taxon>
        <taxon>Gloeophyllaceae</taxon>
        <taxon>Heliocybe</taxon>
    </lineage>
</organism>
<dbReference type="OrthoDB" id="10064411at2759"/>
<dbReference type="PANTHER" id="PTHR21193">
    <property type="entry name" value="OXIDOREDUCTASE-LIKE DOMAIN-CONTAINING PROTEIN 1"/>
    <property type="match status" value="1"/>
</dbReference>
<dbReference type="InterPro" id="IPR019180">
    <property type="entry name" value="Oxidoreductase-like_N"/>
</dbReference>